<evidence type="ECO:0000256" key="1">
    <source>
        <dbReference type="SAM" id="Phobius"/>
    </source>
</evidence>
<dbReference type="PROSITE" id="PS51257">
    <property type="entry name" value="PROKAR_LIPOPROTEIN"/>
    <property type="match status" value="1"/>
</dbReference>
<name>A0A6N6RFA3_9FLAO</name>
<proteinExistence type="predicted"/>
<feature type="signal peptide" evidence="2">
    <location>
        <begin position="1"/>
        <end position="23"/>
    </location>
</feature>
<evidence type="ECO:0000313" key="4">
    <source>
        <dbReference type="Proteomes" id="UP000468650"/>
    </source>
</evidence>
<keyword evidence="4" id="KW-1185">Reference proteome</keyword>
<gene>
    <name evidence="3" type="ORF">F8C67_13880</name>
</gene>
<dbReference type="Proteomes" id="UP000468650">
    <property type="component" value="Unassembled WGS sequence"/>
</dbReference>
<accession>A0A6N6RFA3</accession>
<keyword evidence="1" id="KW-0812">Transmembrane</keyword>
<sequence>MSMLKLFAILIAAAALSSCGATTGLDSYDRSVTSEEFYATCDVTVVRLPEGAETPSGGIEEVTYTQPLLGPMGGIISPEVDCSELEIIYSVRKDACARGANAAVITFEHDPVRNGYCYTCVVNYYNVTPADDWFVALTRDAEAMKRYSYYNITSRMEVNEDEADRKDSRETLIAVAIGTGLIILAGIGIYNSLPSWGP</sequence>
<keyword evidence="1" id="KW-1133">Transmembrane helix</keyword>
<dbReference type="AlphaFoldDB" id="A0A6N6RFA3"/>
<comment type="caution">
    <text evidence="3">The sequence shown here is derived from an EMBL/GenBank/DDBJ whole genome shotgun (WGS) entry which is preliminary data.</text>
</comment>
<evidence type="ECO:0008006" key="5">
    <source>
        <dbReference type="Google" id="ProtNLM"/>
    </source>
</evidence>
<evidence type="ECO:0000256" key="2">
    <source>
        <dbReference type="SAM" id="SignalP"/>
    </source>
</evidence>
<dbReference type="EMBL" id="WBVO01000015">
    <property type="protein sequence ID" value="KAB2805417.1"/>
    <property type="molecule type" value="Genomic_DNA"/>
</dbReference>
<organism evidence="3 4">
    <name type="scientific">Phaeocystidibacter luteus</name>
    <dbReference type="NCBI Taxonomy" id="911197"/>
    <lineage>
        <taxon>Bacteria</taxon>
        <taxon>Pseudomonadati</taxon>
        <taxon>Bacteroidota</taxon>
        <taxon>Flavobacteriia</taxon>
        <taxon>Flavobacteriales</taxon>
        <taxon>Phaeocystidibacteraceae</taxon>
        <taxon>Phaeocystidibacter</taxon>
    </lineage>
</organism>
<reference evidence="3 4" key="1">
    <citation type="submission" date="2019-09" db="EMBL/GenBank/DDBJ databases">
        <title>Genomes of family Cryomorphaceae.</title>
        <authorList>
            <person name="Bowman J.P."/>
        </authorList>
    </citation>
    <scope>NUCLEOTIDE SEQUENCE [LARGE SCALE GENOMIC DNA]</scope>
    <source>
        <strain evidence="3 4">LMG 25704</strain>
    </source>
</reference>
<keyword evidence="1" id="KW-0472">Membrane</keyword>
<keyword evidence="2" id="KW-0732">Signal</keyword>
<evidence type="ECO:0000313" key="3">
    <source>
        <dbReference type="EMBL" id="KAB2805417.1"/>
    </source>
</evidence>
<protein>
    <recommendedName>
        <fullName evidence="5">Lipoprotein</fullName>
    </recommendedName>
</protein>
<feature type="chain" id="PRO_5027055471" description="Lipoprotein" evidence="2">
    <location>
        <begin position="24"/>
        <end position="198"/>
    </location>
</feature>
<feature type="transmembrane region" description="Helical" evidence="1">
    <location>
        <begin position="172"/>
        <end position="193"/>
    </location>
</feature>